<dbReference type="SMART" id="SM00909">
    <property type="entry name" value="Germane"/>
    <property type="match status" value="1"/>
</dbReference>
<dbReference type="AlphaFoldDB" id="A0A147ELY6"/>
<feature type="domain" description="GerMN" evidence="2">
    <location>
        <begin position="204"/>
        <end position="294"/>
    </location>
</feature>
<evidence type="ECO:0000259" key="2">
    <source>
        <dbReference type="SMART" id="SM00909"/>
    </source>
</evidence>
<dbReference type="InterPro" id="IPR019606">
    <property type="entry name" value="GerMN"/>
</dbReference>
<dbReference type="OrthoDB" id="3226781at2"/>
<comment type="caution">
    <text evidence="3">The sequence shown here is derived from an EMBL/GenBank/DDBJ whole genome shotgun (WGS) entry which is preliminary data.</text>
</comment>
<dbReference type="Pfam" id="PF10646">
    <property type="entry name" value="Germane"/>
    <property type="match status" value="1"/>
</dbReference>
<name>A0A147ELY6_9MICO</name>
<dbReference type="EMBL" id="LDRK01000057">
    <property type="protein sequence ID" value="KTR85478.1"/>
    <property type="molecule type" value="Genomic_DNA"/>
</dbReference>
<keyword evidence="4" id="KW-1185">Reference proteome</keyword>
<evidence type="ECO:0000313" key="3">
    <source>
        <dbReference type="EMBL" id="KTR85478.1"/>
    </source>
</evidence>
<reference evidence="3 4" key="1">
    <citation type="journal article" date="2016" name="Front. Microbiol.">
        <title>Genomic Resource of Rice Seed Associated Bacteria.</title>
        <authorList>
            <person name="Midha S."/>
            <person name="Bansal K."/>
            <person name="Sharma S."/>
            <person name="Kumar N."/>
            <person name="Patil P.P."/>
            <person name="Chaudhry V."/>
            <person name="Patil P.B."/>
        </authorList>
    </citation>
    <scope>NUCLEOTIDE SEQUENCE [LARGE SCALE GENOMIC DNA]</scope>
    <source>
        <strain evidence="3 4">NS354</strain>
    </source>
</reference>
<dbReference type="InterPro" id="IPR059026">
    <property type="entry name" value="LpqB_N"/>
</dbReference>
<dbReference type="Proteomes" id="UP000070810">
    <property type="component" value="Unassembled WGS sequence"/>
</dbReference>
<organism evidence="3 4">
    <name type="scientific">Leucobacter chromiiresistens</name>
    <dbReference type="NCBI Taxonomy" id="1079994"/>
    <lineage>
        <taxon>Bacteria</taxon>
        <taxon>Bacillati</taxon>
        <taxon>Actinomycetota</taxon>
        <taxon>Actinomycetes</taxon>
        <taxon>Micrococcales</taxon>
        <taxon>Microbacteriaceae</taxon>
        <taxon>Leucobacter</taxon>
    </lineage>
</organism>
<sequence length="560" mass="58611">MKRFRSRARAAAVVIVAAASLMLTACNAIPSSGPVRAGAEDLQQAEQPVQFNAAGPAAGSSQEDVVRGFVLAAVSSADDYATAREFLAPDYAKQWDPSSNVLVDDGSRPYTANDDGSGTLEISAQAKVDAEGFMLPVEPGANTELRFELERVGGEWRIASAPNGIILDTTTFTTIWAPHQLYFVGPGEIMVPETRWFMTRAALPTEIVGALLGGPGERMSGVLHSGFPTGTTLVTGSVPIENGRAQIDLSGNLLEASPTAMAEVRQQLRLSLQTVQSVNGYDLSAEGTEIRSEARTDQGVPRLLNDVTDPALLVGDQFGTIVAGQFVAMTGFATSLSEYEPSAITLNADATAAAIRNAQGVTRVDALGVVPIDPRPGLLAPMFDVFDYVWTVQASSAQTLRATTRDGTVTDVPAPWLAGRTPVAVRLSPDGMRVAALVSDEQGSQVLVAGVERDAEGAPVRTTDEADVQLWTTGAPVDLDWVGQTRFAALSKVDATSRVTIGGVGLIPVEQGGVQGGAQVAGGSARSQLRVLSAKGDLYASQGSGWQRALTGIELLAKHG</sequence>
<dbReference type="PROSITE" id="PS51257">
    <property type="entry name" value="PROKAR_LIPOPROTEIN"/>
    <property type="match status" value="1"/>
</dbReference>
<protein>
    <submittedName>
        <fullName evidence="3">Lipoprotein LpqB</fullName>
    </submittedName>
</protein>
<dbReference type="PATRIC" id="fig|1079994.3.peg.2036"/>
<keyword evidence="1" id="KW-0732">Signal</keyword>
<keyword evidence="3" id="KW-0449">Lipoprotein</keyword>
<evidence type="ECO:0000313" key="4">
    <source>
        <dbReference type="Proteomes" id="UP000070810"/>
    </source>
</evidence>
<gene>
    <name evidence="3" type="ORF">NS354_09135</name>
</gene>
<proteinExistence type="predicted"/>
<accession>A0A147ELY6</accession>
<dbReference type="Pfam" id="PF25976">
    <property type="entry name" value="LpqB_N"/>
    <property type="match status" value="1"/>
</dbReference>
<dbReference type="RefSeq" id="WP_058594210.1">
    <property type="nucleotide sequence ID" value="NZ_LDRK01000057.1"/>
</dbReference>
<feature type="chain" id="PRO_5038589336" evidence="1">
    <location>
        <begin position="26"/>
        <end position="560"/>
    </location>
</feature>
<feature type="signal peptide" evidence="1">
    <location>
        <begin position="1"/>
        <end position="25"/>
    </location>
</feature>
<evidence type="ECO:0000256" key="1">
    <source>
        <dbReference type="SAM" id="SignalP"/>
    </source>
</evidence>